<proteinExistence type="predicted"/>
<dbReference type="AlphaFoldDB" id="A0A139A7S6"/>
<name>A0A139A7S6_GONPJ</name>
<reference evidence="2 3" key="1">
    <citation type="journal article" date="2015" name="Genome Biol. Evol.">
        <title>Phylogenomic analyses indicate that early fungi evolved digesting cell walls of algal ancestors of land plants.</title>
        <authorList>
            <person name="Chang Y."/>
            <person name="Wang S."/>
            <person name="Sekimoto S."/>
            <person name="Aerts A.L."/>
            <person name="Choi C."/>
            <person name="Clum A."/>
            <person name="LaButti K.M."/>
            <person name="Lindquist E.A."/>
            <person name="Yee Ngan C."/>
            <person name="Ohm R.A."/>
            <person name="Salamov A.A."/>
            <person name="Grigoriev I.V."/>
            <person name="Spatafora J.W."/>
            <person name="Berbee M.L."/>
        </authorList>
    </citation>
    <scope>NUCLEOTIDE SEQUENCE [LARGE SCALE GENOMIC DNA]</scope>
    <source>
        <strain evidence="2 3">JEL478</strain>
    </source>
</reference>
<accession>A0A139A7S6</accession>
<dbReference type="PANTHER" id="PTHR13379">
    <property type="entry name" value="UNCHARACTERIZED DUF1308"/>
    <property type="match status" value="1"/>
</dbReference>
<feature type="region of interest" description="Disordered" evidence="1">
    <location>
        <begin position="20"/>
        <end position="46"/>
    </location>
</feature>
<sequence>MTWVKVISKNAQGLRAEMGVGVDGLEDGDESDSDVDGDEVSAGVTPGDLVSSELSSRLIHLAKSYLSTAASHPTNYRPPTVVFAFVREEGPGAIVPESDMGLKLRRELEGLDVVVTFGTYARNLFTGGAESASRVAESSTLNSIKAATALLDASTCVSLVSDVSFLFLHYRTTGFNSATSPDRNPSWDPATYERYISRVDTLRPTHPLRMQVEEEVSKFERCVRGGGGAKRPLLEELRVVLAPDSRPDSGAPRLVISVFAARKLVQIVNARANSWERARARGLFVPWGELVVKYGSWDVASGEIKASVREFRKGTTGKRPENGQVELDWMDVLALLTKDEDLGDHETAAEGMPAMCPHFLLPVLFDTVTPPSTNHPCISAVVPSVLATDTASDETKGDFALAHRNAWAIVTANRRDGLKWRERGAEVYIHGARSLFRSVGGGDTSAAG</sequence>
<evidence type="ECO:0000313" key="2">
    <source>
        <dbReference type="EMBL" id="KXS12856.1"/>
    </source>
</evidence>
<feature type="compositionally biased region" description="Acidic residues" evidence="1">
    <location>
        <begin position="24"/>
        <end position="39"/>
    </location>
</feature>
<evidence type="ECO:0000313" key="3">
    <source>
        <dbReference type="Proteomes" id="UP000070544"/>
    </source>
</evidence>
<gene>
    <name evidence="2" type="ORF">M427DRAFT_389726</name>
</gene>
<evidence type="ECO:0000256" key="1">
    <source>
        <dbReference type="SAM" id="MobiDB-lite"/>
    </source>
</evidence>
<protein>
    <submittedName>
        <fullName evidence="2">Uncharacterized protein</fullName>
    </submittedName>
</protein>
<keyword evidence="3" id="KW-1185">Reference proteome</keyword>
<organism evidence="2 3">
    <name type="scientific">Gonapodya prolifera (strain JEL478)</name>
    <name type="common">Monoblepharis prolifera</name>
    <dbReference type="NCBI Taxonomy" id="1344416"/>
    <lineage>
        <taxon>Eukaryota</taxon>
        <taxon>Fungi</taxon>
        <taxon>Fungi incertae sedis</taxon>
        <taxon>Chytridiomycota</taxon>
        <taxon>Chytridiomycota incertae sedis</taxon>
        <taxon>Monoblepharidomycetes</taxon>
        <taxon>Monoblepharidales</taxon>
        <taxon>Gonapodyaceae</taxon>
        <taxon>Gonapodya</taxon>
    </lineage>
</organism>
<dbReference type="OrthoDB" id="441890at2759"/>
<dbReference type="PANTHER" id="PTHR13379:SF0">
    <property type="entry name" value="UPF0415 PROTEIN C7ORF25"/>
    <property type="match status" value="1"/>
</dbReference>
<dbReference type="Proteomes" id="UP000070544">
    <property type="component" value="Unassembled WGS sequence"/>
</dbReference>
<dbReference type="EMBL" id="KQ965784">
    <property type="protein sequence ID" value="KXS12856.1"/>
    <property type="molecule type" value="Genomic_DNA"/>
</dbReference>